<feature type="compositionally biased region" description="Polar residues" evidence="13">
    <location>
        <begin position="1703"/>
        <end position="1719"/>
    </location>
</feature>
<feature type="compositionally biased region" description="Low complexity" evidence="13">
    <location>
        <begin position="6179"/>
        <end position="6189"/>
    </location>
</feature>
<dbReference type="Proteomes" id="UP000261540">
    <property type="component" value="Unplaced"/>
</dbReference>
<organism evidence="16 17">
    <name type="scientific">Paramormyrops kingsleyae</name>
    <dbReference type="NCBI Taxonomy" id="1676925"/>
    <lineage>
        <taxon>Eukaryota</taxon>
        <taxon>Metazoa</taxon>
        <taxon>Chordata</taxon>
        <taxon>Craniata</taxon>
        <taxon>Vertebrata</taxon>
        <taxon>Euteleostomi</taxon>
        <taxon>Actinopterygii</taxon>
        <taxon>Neopterygii</taxon>
        <taxon>Teleostei</taxon>
        <taxon>Osteoglossocephala</taxon>
        <taxon>Osteoglossomorpha</taxon>
        <taxon>Osteoglossiformes</taxon>
        <taxon>Mormyridae</taxon>
        <taxon>Paramormyrops</taxon>
    </lineage>
</organism>
<dbReference type="SUPFAM" id="SSF50156">
    <property type="entry name" value="PDZ domain-like"/>
    <property type="match status" value="1"/>
</dbReference>
<feature type="region of interest" description="Disordered" evidence="13">
    <location>
        <begin position="2623"/>
        <end position="2736"/>
    </location>
</feature>
<feature type="compositionally biased region" description="Polar residues" evidence="13">
    <location>
        <begin position="1623"/>
        <end position="1638"/>
    </location>
</feature>
<dbReference type="FunFam" id="2.60.40.150:FF:000137">
    <property type="entry name" value="Piccolo presynaptic cytomatrix protein"/>
    <property type="match status" value="1"/>
</dbReference>
<feature type="coiled-coil region" evidence="12">
    <location>
        <begin position="5111"/>
        <end position="5148"/>
    </location>
</feature>
<evidence type="ECO:0000256" key="7">
    <source>
        <dbReference type="ARBA" id="ARBA00023273"/>
    </source>
</evidence>
<dbReference type="GO" id="GO:0098978">
    <property type="term" value="C:glutamatergic synapse"/>
    <property type="evidence" value="ECO:0007669"/>
    <property type="project" value="TreeGrafter"/>
</dbReference>
<dbReference type="PROSITE" id="PS50004">
    <property type="entry name" value="C2"/>
    <property type="match status" value="2"/>
</dbReference>
<feature type="compositionally biased region" description="Polar residues" evidence="13">
    <location>
        <begin position="1759"/>
        <end position="1802"/>
    </location>
</feature>
<feature type="region of interest" description="Disordered" evidence="13">
    <location>
        <begin position="5012"/>
        <end position="5090"/>
    </location>
</feature>
<feature type="compositionally biased region" description="Basic residues" evidence="13">
    <location>
        <begin position="3139"/>
        <end position="3150"/>
    </location>
</feature>
<keyword evidence="17" id="KW-1185">Reference proteome</keyword>
<evidence type="ECO:0000256" key="5">
    <source>
        <dbReference type="ARBA" id="ARBA00022837"/>
    </source>
</evidence>
<feature type="compositionally biased region" description="Low complexity" evidence="13">
    <location>
        <begin position="2539"/>
        <end position="2560"/>
    </location>
</feature>
<feature type="compositionally biased region" description="Polar residues" evidence="13">
    <location>
        <begin position="905"/>
        <end position="919"/>
    </location>
</feature>
<dbReference type="PROSITE" id="PS50106">
    <property type="entry name" value="PDZ"/>
    <property type="match status" value="1"/>
</dbReference>
<feature type="compositionally biased region" description="Basic and acidic residues" evidence="13">
    <location>
        <begin position="4928"/>
        <end position="4943"/>
    </location>
</feature>
<dbReference type="GO" id="GO:0008270">
    <property type="term" value="F:zinc ion binding"/>
    <property type="evidence" value="ECO:0007669"/>
    <property type="project" value="UniProtKB-KW"/>
</dbReference>
<feature type="compositionally biased region" description="Basic and acidic residues" evidence="13">
    <location>
        <begin position="3257"/>
        <end position="3266"/>
    </location>
</feature>
<evidence type="ECO:0000256" key="10">
    <source>
        <dbReference type="ARBA" id="ARBA00070121"/>
    </source>
</evidence>
<feature type="domain" description="C2" evidence="14">
    <location>
        <begin position="5995"/>
        <end position="6126"/>
    </location>
</feature>
<feature type="compositionally biased region" description="Polar residues" evidence="13">
    <location>
        <begin position="523"/>
        <end position="532"/>
    </location>
</feature>
<feature type="compositionally biased region" description="Polar residues" evidence="13">
    <location>
        <begin position="1515"/>
        <end position="1529"/>
    </location>
</feature>
<evidence type="ECO:0000256" key="13">
    <source>
        <dbReference type="SAM" id="MobiDB-lite"/>
    </source>
</evidence>
<evidence type="ECO:0000256" key="1">
    <source>
        <dbReference type="ARBA" id="ARBA00022723"/>
    </source>
</evidence>
<dbReference type="Gene3D" id="2.60.40.150">
    <property type="entry name" value="C2 domain"/>
    <property type="match status" value="2"/>
</dbReference>
<keyword evidence="12" id="KW-0175">Coiled coil</keyword>
<feature type="compositionally biased region" description="Polar residues" evidence="13">
    <location>
        <begin position="4978"/>
        <end position="4988"/>
    </location>
</feature>
<feature type="compositionally biased region" description="Polar residues" evidence="13">
    <location>
        <begin position="845"/>
        <end position="863"/>
    </location>
</feature>
<protein>
    <recommendedName>
        <fullName evidence="10">Protein piccolo</fullName>
    </recommendedName>
    <alternativeName>
        <fullName evidence="11">Aczonin</fullName>
    </alternativeName>
</protein>
<feature type="compositionally biased region" description="Polar residues" evidence="13">
    <location>
        <begin position="718"/>
        <end position="729"/>
    </location>
</feature>
<keyword evidence="6" id="KW-0770">Synapse</keyword>
<dbReference type="GO" id="GO:0098882">
    <property type="term" value="F:structural constituent of presynaptic active zone"/>
    <property type="evidence" value="ECO:0007669"/>
    <property type="project" value="TreeGrafter"/>
</dbReference>
<dbReference type="InterPro" id="IPR008899">
    <property type="entry name" value="Znf_piccolo"/>
</dbReference>
<dbReference type="InterPro" id="IPR013083">
    <property type="entry name" value="Znf_RING/FYVE/PHD"/>
</dbReference>
<evidence type="ECO:0000313" key="16">
    <source>
        <dbReference type="Ensembl" id="ENSPKIP00000036406.1"/>
    </source>
</evidence>
<feature type="compositionally biased region" description="Polar residues" evidence="13">
    <location>
        <begin position="2162"/>
        <end position="2176"/>
    </location>
</feature>
<feature type="compositionally biased region" description="Polar residues" evidence="13">
    <location>
        <begin position="6230"/>
        <end position="6242"/>
    </location>
</feature>
<feature type="compositionally biased region" description="Polar residues" evidence="13">
    <location>
        <begin position="171"/>
        <end position="181"/>
    </location>
</feature>
<feature type="compositionally biased region" description="Polar residues" evidence="13">
    <location>
        <begin position="1455"/>
        <end position="1473"/>
    </location>
</feature>
<dbReference type="FunFam" id="2.60.40.150:FF:000149">
    <property type="entry name" value="Piccolo presynaptic cytomatrix protein"/>
    <property type="match status" value="1"/>
</dbReference>
<feature type="compositionally biased region" description="Basic and acidic residues" evidence="13">
    <location>
        <begin position="5194"/>
        <end position="5204"/>
    </location>
</feature>
<dbReference type="CDD" id="cd06714">
    <property type="entry name" value="PDZ_RIM-like"/>
    <property type="match status" value="1"/>
</dbReference>
<feature type="compositionally biased region" description="Polar residues" evidence="13">
    <location>
        <begin position="765"/>
        <end position="784"/>
    </location>
</feature>
<feature type="compositionally biased region" description="Polar residues" evidence="13">
    <location>
        <begin position="1814"/>
        <end position="1828"/>
    </location>
</feature>
<dbReference type="Gene3D" id="2.30.42.10">
    <property type="match status" value="1"/>
</dbReference>
<feature type="compositionally biased region" description="Basic and acidic residues" evidence="13">
    <location>
        <begin position="107"/>
        <end position="119"/>
    </location>
</feature>
<feature type="compositionally biased region" description="Basic and acidic residues" evidence="13">
    <location>
        <begin position="4950"/>
        <end position="4963"/>
    </location>
</feature>
<feature type="compositionally biased region" description="Basic and acidic residues" evidence="13">
    <location>
        <begin position="49"/>
        <end position="59"/>
    </location>
</feature>
<feature type="compositionally biased region" description="Basic and acidic residues" evidence="13">
    <location>
        <begin position="3221"/>
        <end position="3235"/>
    </location>
</feature>
<feature type="region of interest" description="Disordered" evidence="13">
    <location>
        <begin position="6136"/>
        <end position="6242"/>
    </location>
</feature>
<feature type="compositionally biased region" description="Pro residues" evidence="13">
    <location>
        <begin position="444"/>
        <end position="453"/>
    </location>
</feature>
<dbReference type="InterPro" id="IPR001478">
    <property type="entry name" value="PDZ"/>
</dbReference>
<feature type="compositionally biased region" description="Polar residues" evidence="13">
    <location>
        <begin position="881"/>
        <end position="891"/>
    </location>
</feature>
<feature type="region of interest" description="Disordered" evidence="13">
    <location>
        <begin position="1888"/>
        <end position="1957"/>
    </location>
</feature>
<feature type="region of interest" description="Disordered" evidence="13">
    <location>
        <begin position="1648"/>
        <end position="1667"/>
    </location>
</feature>
<feature type="compositionally biased region" description="Polar residues" evidence="13">
    <location>
        <begin position="6146"/>
        <end position="6155"/>
    </location>
</feature>
<feature type="compositionally biased region" description="Polar residues" evidence="13">
    <location>
        <begin position="2802"/>
        <end position="2812"/>
    </location>
</feature>
<feature type="compositionally biased region" description="Polar residues" evidence="13">
    <location>
        <begin position="1301"/>
        <end position="1311"/>
    </location>
</feature>
<evidence type="ECO:0000256" key="12">
    <source>
        <dbReference type="SAM" id="Coils"/>
    </source>
</evidence>
<feature type="region of interest" description="Disordered" evidence="13">
    <location>
        <begin position="5583"/>
        <end position="5610"/>
    </location>
</feature>
<dbReference type="GO" id="GO:0098982">
    <property type="term" value="C:GABA-ergic synapse"/>
    <property type="evidence" value="ECO:0007669"/>
    <property type="project" value="TreeGrafter"/>
</dbReference>
<comment type="subcellular location">
    <subcellularLocation>
        <location evidence="9">Presynaptic active zone</location>
    </subcellularLocation>
</comment>
<dbReference type="InterPro" id="IPR011011">
    <property type="entry name" value="Znf_FYVE_PHD"/>
</dbReference>
<keyword evidence="8" id="KW-0111">Calcium/phospholipid-binding</keyword>
<feature type="domain" description="PDZ" evidence="15">
    <location>
        <begin position="5792"/>
        <end position="5899"/>
    </location>
</feature>
<dbReference type="PANTHER" id="PTHR14113:SF6">
    <property type="entry name" value="PROTEIN PICCOLO"/>
    <property type="match status" value="1"/>
</dbReference>
<dbReference type="Pfam" id="PF00168">
    <property type="entry name" value="C2"/>
    <property type="match status" value="2"/>
</dbReference>
<dbReference type="SUPFAM" id="SSF57903">
    <property type="entry name" value="FYVE/PHD zinc finger"/>
    <property type="match status" value="2"/>
</dbReference>
<feature type="compositionally biased region" description="Basic and acidic residues" evidence="13">
    <location>
        <begin position="194"/>
        <end position="203"/>
    </location>
</feature>
<feature type="compositionally biased region" description="Basic and acidic residues" evidence="13">
    <location>
        <begin position="2279"/>
        <end position="2295"/>
    </location>
</feature>
<dbReference type="GO" id="GO:0005544">
    <property type="term" value="F:calcium-dependent phospholipid binding"/>
    <property type="evidence" value="ECO:0007669"/>
    <property type="project" value="UniProtKB-KW"/>
</dbReference>
<feature type="compositionally biased region" description="Polar residues" evidence="13">
    <location>
        <begin position="1899"/>
        <end position="1909"/>
    </location>
</feature>
<feature type="compositionally biased region" description="Polar residues" evidence="13">
    <location>
        <begin position="1324"/>
        <end position="1341"/>
    </location>
</feature>
<feature type="compositionally biased region" description="Polar residues" evidence="13">
    <location>
        <begin position="796"/>
        <end position="809"/>
    </location>
</feature>
<feature type="compositionally biased region" description="Polar residues" evidence="13">
    <location>
        <begin position="2680"/>
        <end position="2690"/>
    </location>
</feature>
<feature type="region of interest" description="Disordered" evidence="13">
    <location>
        <begin position="1270"/>
        <end position="1366"/>
    </location>
</feature>
<dbReference type="InterPro" id="IPR052098">
    <property type="entry name" value="Presynaptic_Scaffold_Bsn/Pclo"/>
</dbReference>
<feature type="compositionally biased region" description="Low complexity" evidence="13">
    <location>
        <begin position="2636"/>
        <end position="2657"/>
    </location>
</feature>
<dbReference type="GeneTree" id="ENSGT00620000087961"/>
<feature type="compositionally biased region" description="Basic and acidic residues" evidence="13">
    <location>
        <begin position="2453"/>
        <end position="2466"/>
    </location>
</feature>
<dbReference type="GO" id="GO:1904071">
    <property type="term" value="P:presynaptic active zone assembly"/>
    <property type="evidence" value="ECO:0007669"/>
    <property type="project" value="TreeGrafter"/>
</dbReference>
<evidence type="ECO:0000256" key="8">
    <source>
        <dbReference type="ARBA" id="ARBA00023302"/>
    </source>
</evidence>
<feature type="region of interest" description="Disordered" evidence="13">
    <location>
        <begin position="1702"/>
        <end position="1854"/>
    </location>
</feature>
<keyword evidence="2" id="KW-0677">Repeat</keyword>
<feature type="compositionally biased region" description="Polar residues" evidence="13">
    <location>
        <begin position="1732"/>
        <end position="1747"/>
    </location>
</feature>
<feature type="compositionally biased region" description="Polar residues" evidence="13">
    <location>
        <begin position="2130"/>
        <end position="2141"/>
    </location>
</feature>
<name>A0A3B3T236_9TELE</name>
<dbReference type="SUPFAM" id="SSF49562">
    <property type="entry name" value="C2 domain (Calcium/lipid-binding domain, CaLB)"/>
    <property type="match status" value="2"/>
</dbReference>
<feature type="compositionally biased region" description="Pro residues" evidence="13">
    <location>
        <begin position="2380"/>
        <end position="2390"/>
    </location>
</feature>
<keyword evidence="7" id="KW-0966">Cell projection</keyword>
<feature type="compositionally biased region" description="Polar residues" evidence="13">
    <location>
        <begin position="1016"/>
        <end position="1029"/>
    </location>
</feature>
<feature type="compositionally biased region" description="Basic and acidic residues" evidence="13">
    <location>
        <begin position="2495"/>
        <end position="2506"/>
    </location>
</feature>
<dbReference type="PANTHER" id="PTHR14113">
    <property type="entry name" value="PICCOLO/BASSOON"/>
    <property type="match status" value="1"/>
</dbReference>
<feature type="compositionally biased region" description="Basic and acidic residues" evidence="13">
    <location>
        <begin position="3151"/>
        <end position="3163"/>
    </location>
</feature>
<feature type="compositionally biased region" description="Polar residues" evidence="13">
    <location>
        <begin position="6197"/>
        <end position="6208"/>
    </location>
</feature>
<feature type="compositionally biased region" description="Polar residues" evidence="13">
    <location>
        <begin position="685"/>
        <end position="700"/>
    </location>
</feature>
<feature type="compositionally biased region" description="Pro residues" evidence="13">
    <location>
        <begin position="206"/>
        <end position="224"/>
    </location>
</feature>
<accession>A0A3B3T236</accession>
<feature type="compositionally biased region" description="Basic and acidic residues" evidence="13">
    <location>
        <begin position="3184"/>
        <end position="3196"/>
    </location>
</feature>
<dbReference type="InterPro" id="IPR000008">
    <property type="entry name" value="C2_dom"/>
</dbReference>
<proteinExistence type="predicted"/>
<feature type="region of interest" description="Disordered" evidence="13">
    <location>
        <begin position="2947"/>
        <end position="3289"/>
    </location>
</feature>
<reference evidence="16" key="1">
    <citation type="submission" date="2025-08" db="UniProtKB">
        <authorList>
            <consortium name="Ensembl"/>
        </authorList>
    </citation>
    <scope>IDENTIFICATION</scope>
</reference>
<dbReference type="SMART" id="SM00239">
    <property type="entry name" value="C2"/>
    <property type="match status" value="2"/>
</dbReference>
<feature type="compositionally biased region" description="Polar residues" evidence="13">
    <location>
        <begin position="819"/>
        <end position="838"/>
    </location>
</feature>
<dbReference type="SMART" id="SM00228">
    <property type="entry name" value="PDZ"/>
    <property type="match status" value="1"/>
</dbReference>
<feature type="compositionally biased region" description="Polar residues" evidence="13">
    <location>
        <begin position="1541"/>
        <end position="1557"/>
    </location>
</feature>
<feature type="region of interest" description="Disordered" evidence="13">
    <location>
        <begin position="5194"/>
        <end position="5218"/>
    </location>
</feature>
<feature type="compositionally biased region" description="Acidic residues" evidence="13">
    <location>
        <begin position="3112"/>
        <end position="3121"/>
    </location>
</feature>
<evidence type="ECO:0000256" key="3">
    <source>
        <dbReference type="ARBA" id="ARBA00022771"/>
    </source>
</evidence>
<feature type="compositionally biased region" description="Basic and acidic residues" evidence="13">
    <location>
        <begin position="2860"/>
        <end position="2876"/>
    </location>
</feature>
<feature type="compositionally biased region" description="Polar residues" evidence="13">
    <location>
        <begin position="2026"/>
        <end position="2042"/>
    </location>
</feature>
<feature type="coiled-coil region" evidence="12">
    <location>
        <begin position="4631"/>
        <end position="4688"/>
    </location>
</feature>
<feature type="region of interest" description="Disordered" evidence="13">
    <location>
        <begin position="4184"/>
        <end position="4205"/>
    </location>
</feature>
<feature type="compositionally biased region" description="Basic and acidic residues" evidence="13">
    <location>
        <begin position="323"/>
        <end position="334"/>
    </location>
</feature>
<dbReference type="Ensembl" id="ENSPKIT00000017353.1">
    <property type="protein sequence ID" value="ENSPKIP00000036406.1"/>
    <property type="gene ID" value="ENSPKIG00000014958.1"/>
</dbReference>
<feature type="compositionally biased region" description="Polar residues" evidence="13">
    <location>
        <begin position="2833"/>
        <end position="2859"/>
    </location>
</feature>
<feature type="region of interest" description="Disordered" evidence="13">
    <location>
        <begin position="2776"/>
        <end position="2905"/>
    </location>
</feature>
<feature type="compositionally biased region" description="Low complexity" evidence="13">
    <location>
        <begin position="5937"/>
        <end position="5951"/>
    </location>
</feature>
<feature type="region of interest" description="Disordered" evidence="13">
    <location>
        <begin position="147"/>
        <end position="227"/>
    </location>
</feature>
<feature type="compositionally biased region" description="Low complexity" evidence="13">
    <location>
        <begin position="2255"/>
        <end position="2274"/>
    </location>
</feature>
<feature type="compositionally biased region" description="Basic and acidic residues" evidence="13">
    <location>
        <begin position="150"/>
        <end position="170"/>
    </location>
</feature>
<feature type="compositionally biased region" description="Polar residues" evidence="13">
    <location>
        <begin position="603"/>
        <end position="614"/>
    </location>
</feature>
<keyword evidence="5" id="KW-0106">Calcium</keyword>
<feature type="compositionally biased region" description="Polar residues" evidence="13">
    <location>
        <begin position="2439"/>
        <end position="2452"/>
    </location>
</feature>
<feature type="region of interest" description="Disordered" evidence="13">
    <location>
        <begin position="2002"/>
        <end position="2236"/>
    </location>
</feature>
<feature type="region of interest" description="Disordered" evidence="13">
    <location>
        <begin position="1402"/>
        <end position="1638"/>
    </location>
</feature>
<evidence type="ECO:0000256" key="6">
    <source>
        <dbReference type="ARBA" id="ARBA00023018"/>
    </source>
</evidence>
<feature type="compositionally biased region" description="Basic and acidic residues" evidence="13">
    <location>
        <begin position="2951"/>
        <end position="2986"/>
    </location>
</feature>
<evidence type="ECO:0000256" key="9">
    <source>
        <dbReference type="ARBA" id="ARBA00034101"/>
    </source>
</evidence>
<keyword evidence="1" id="KW-0479">Metal-binding</keyword>
<feature type="compositionally biased region" description="Low complexity" evidence="13">
    <location>
        <begin position="5599"/>
        <end position="5610"/>
    </location>
</feature>
<feature type="compositionally biased region" description="Polar residues" evidence="13">
    <location>
        <begin position="5048"/>
        <end position="5065"/>
    </location>
</feature>
<feature type="compositionally biased region" description="Polar residues" evidence="13">
    <location>
        <begin position="2052"/>
        <end position="2068"/>
    </location>
</feature>
<feature type="compositionally biased region" description="Polar residues" evidence="13">
    <location>
        <begin position="1597"/>
        <end position="1613"/>
    </location>
</feature>
<evidence type="ECO:0000259" key="15">
    <source>
        <dbReference type="PROSITE" id="PS50106"/>
    </source>
</evidence>
<feature type="compositionally biased region" description="Low complexity" evidence="13">
    <location>
        <begin position="4185"/>
        <end position="4201"/>
    </location>
</feature>
<feature type="region of interest" description="Disordered" evidence="13">
    <location>
        <begin position="2373"/>
        <end position="2582"/>
    </location>
</feature>
<feature type="compositionally biased region" description="Polar residues" evidence="13">
    <location>
        <begin position="3054"/>
        <end position="3071"/>
    </location>
</feature>
<gene>
    <name evidence="16" type="primary">PCLO</name>
</gene>
<feature type="compositionally biased region" description="Low complexity" evidence="13">
    <location>
        <begin position="659"/>
        <end position="675"/>
    </location>
</feature>
<feature type="region of interest" description="Disordered" evidence="13">
    <location>
        <begin position="1"/>
        <end position="132"/>
    </location>
</feature>
<feature type="compositionally biased region" description="Polar residues" evidence="13">
    <location>
        <begin position="633"/>
        <end position="649"/>
    </location>
</feature>
<dbReference type="InterPro" id="IPR035892">
    <property type="entry name" value="C2_domain_sf"/>
</dbReference>
<feature type="compositionally biased region" description="Polar residues" evidence="13">
    <location>
        <begin position="302"/>
        <end position="311"/>
    </location>
</feature>
<feature type="domain" description="C2" evidence="14">
    <location>
        <begin position="6304"/>
        <end position="6429"/>
    </location>
</feature>
<feature type="compositionally biased region" description="Basic and acidic residues" evidence="13">
    <location>
        <begin position="3274"/>
        <end position="3285"/>
    </location>
</feature>
<dbReference type="Pfam" id="PF05715">
    <property type="entry name" value="zf-piccolo"/>
    <property type="match status" value="2"/>
</dbReference>
<feature type="region of interest" description="Disordered" evidence="13">
    <location>
        <begin position="572"/>
        <end position="1032"/>
    </location>
</feature>
<dbReference type="CDD" id="cd04031">
    <property type="entry name" value="C2A_RIM1alpha"/>
    <property type="match status" value="1"/>
</dbReference>
<dbReference type="InterPro" id="IPR036034">
    <property type="entry name" value="PDZ_sf"/>
</dbReference>
<dbReference type="GO" id="GO:0035418">
    <property type="term" value="P:protein localization to synapse"/>
    <property type="evidence" value="ECO:0007669"/>
    <property type="project" value="TreeGrafter"/>
</dbReference>
<feature type="compositionally biased region" description="Acidic residues" evidence="13">
    <location>
        <begin position="4865"/>
        <end position="4874"/>
    </location>
</feature>
<sequence>MGNETSAEGGEGDLPGLPGGSGGSDHIPAGAEAIAEDGRRTAAARSCPPHRESDADVTHRAQLPGRAPAPGPSGISKSQTIDALRSGLAARQGSPGRSPSSVTVLESRSDPQGREEPRKTMFSSNFLSGANPLSAMSSAVNKLSLFGDEEAQKEAKDEEGGMKQKADPKPHQQQAPQQGSPRRTGPKKPGASKDGTEQLKDKQQGPGPPPAGPAGAGPQPPGPSVCPICKSTQLNLHTQEEPNHSTCTQCQAVVCSLCGFSPPGSAVKEWLCLNCQMQRALGGMEPPGPPPMKAQQQPPKQTSALASTTIKQAPVMEQAVKPEPGKTTDSEKPSLAKQEVLTQPGQPGSPRARKGSVSTELDPSKSKKPADQTPAGKKLDPQLPAPASAKDHTKPLQPQQSPGQHPAAEAPSGMPKVDPKAGHPLQDPGKFQQLPKGGQGPPAKSTPPPQAPPPKEESGFFGLSFGGLTEASKQFTAPQPPAESVTGKLFGFAGFTESPKPQPTAPQPVAESVTGKLFGFGGTTESPKTQPTAPEPAAESVTGKLFGFGGTAEFPKTQANASQSATESITGKLFGFGGTTETPKTQPTAPQSAAESITGKLFGSTTESPKTQPTAPEPAAESITGKLFGFGGTTESPKTQPTGQKSAAESITGKLFGGTTETPKTQPTAPQTAAESITEKLFGGTTETPKTQPTAPQSAAESVAGKLFGLSGTKESPKTQPSDSQSLAESVTGKLFGFGGTTESPKILPTGQQSAAESITGKLFGSNTESPKTQPTAQQSTAESVTGKLFGFGGITETTKTQPTAQQSAAELITGKLFGSTTESPKTQPTASQSASESITEKLSGGTTETPKTQPTAPQSTAESVGGKLFGFSGTKESPKIQPSDSQSVAESFTGKLFGFGGTTESPKIQPTASESAVGSITGKLFGFSGSKESPKPQPATPQPTTESITGKLFGFGGTIESPKTEPTAPQSAAEAITGKLLGFGGPRESAKTQLTTPELAAESVTGKLSGKGGLTESSTSQPTKSQLAAESVSGKLSGFSDTMEYPEIQPTTPRLAVESVTGMLFGGTMESPNTQPAVPESATESVTGLLFGGTTDSPNTQQTTRESATQLVTEVLLGGTMESQNAQPIDLEPATDLVTEVLFGGTTESPNTEPIATEPATDLVTKVLFGGTTESPNTESIVTESATELVTDVLLGSTTESPNTEPIVTESATELVTKVLFGDTTESPNTEPIVTESATELVTGMLFGGTMESPNTELIATELVPEVLLGGTTESPNTDPIVPESDTELVTGTLFRGTTEPPNTQSTTQDSARESESGKISGFSGTMESQETQPIASSSAVELGTRNLFTDTTDEPSDSKLAVQSGTGKLFGGIAESSATQPSAPQSVAESVTGKLFGFGGTKELPKIKPNDSQSVAESATGKLFGFGGTTESPKTQSTAPQSAAESITGKLFGSTTESPNTQPTTPQSASEFVTGKLFGFGNTKESPKTQLSDSQSVAESVTGKFFGFGGTTESSKTQSTTPQSAAESITGKLFGLGGTTESPKTQPTAPQSAAESVTGKLFGFSDTKESPKSQPSESQSVAESVTGKLFGLGGTTESPKTQPTAPQSAAESVTGKLFGGTTETPKTQPTAPQSAAETVTGKFFGFAGTKESPKTQPSDAQSAAEAVTGKLFGGTVESSKIQPTAPQPAAESVTGKLFGGTTETLKTQPTAPQSAAESVTGKLFGFGGTKESSITQPSDSQSVAESVTGRLFGFGVTTESPKTQPTASESASESITGNLFRSTTESPNTHPTVPHSSAESVTGKLFGGTTELLKTQSTVPQSTAESVTGKLFGFGGTKESSKSQPSDSQSVAESITGKFFGFGSTKESKTQPMDSQSVADSVTGKLFGFSGTKESPKTQLSESQSVAASVKGKLFGGTTESPKTTSPQPSAESVTGKLFEGTMESAQTEPTAPQLAAESITSKLSGFGATKESQKTQPTDSQQVAESITGKLFGFAGTTESAKTQATAPQSAAESITGKLFGGTTESSKTQPTAPQSAAESITGKWFGGTTETPKTQPTAPQSAAETVTGKLFGFAGNKELPKTQPSDTQSAAEGVTGKLFGGTVESSKIQPITPQPAAKSVTGKLFGSTTETLKTQPTSPQPAAESTTGKLFGFGGTTESSKSQSTAPQSAAESVTAKFFGFGASKESPKPQPASQQSAAEPVTGKLLGFGGITESHKTRPTAPQTSDSVSGKMFGFGSSIFSSASNLISSAVQDEQPAQASSNAPPSSLQGKGAPPKEKKPLQEKVDKPLAERSNVSTTSAPPPKSSPSNCPLCKVALNMGSKDPPNYDTCTECKNTVCNLCGFNPMPHITKNEWLCLSCQTQRALAGQLGDMGMTPPPPLPPPSKPASQQKSQAVPAKEATHSGPTGVQKTAADHKAPSASPKRASISKAAGSASETTAAPADSTSPRIKDPKSTPPEKDATPVPPCEIAPLGPTSLPSPEPLQPKLCLKHPEVAHPELIHPPEAAVASSESEHSADSPLTEVDTPPSEPPAAPATASPSPESTGSSTSTDTSAELSSSPKVDAATPGHVPPFVAHTLEQATVTGPLEANIDSLYEPSLAPEVVDPSKDTEFYLESITDLEPTLPHEVAISSSESSADFSDSQSASTESAASQIPSPLFEPTPSAVEAAGHPQPDTDSVQTTTVPSVLKPSPEDVTVITKETPPPNPVTPPEKPALVPMLSSHPESRTVSLEAVTAPPERFLPLDSTASPSELELAHHKSADQAEALLYCGPAHPHEASDVLPEEAGATPPPGRVLSRTTSIAQPSEGTEEEIKIEGAPLEDIDTAGQRITSSSSDMTNLETSALTTSKVQLSRTDNHLNDDGNEEKDHSPRTPLVSPESHHTHAMPAEVQQEEQSLSASHRKLKVNDAITSGAQFYDSVKDHTVAETSTVVQGVQENLSISDEEDVKRKSITERHLDLHKDEKGDIHWQKHKQEERKGKEGGTSGQYKKLVKTTSISYDEAEERPSEKQDHEYSSTLPYKDVGPVQQSLADDELESLPNSPEDRSKGEGSSSFHASSFTPGTSPTSVSSMDEDSDSSPSHKKLSEQSKQRKARHRQHGHILPTIEDSSEEEEMREEELLREQDRWGDMDQQHLAKRGSSRKSKKGKEEMCSERRGEHPAPPPRNLPPIEDASPTQELRQSEEMEKLHRSPADSSGIEPKSEAAECRASQIPAVQKIREPSLHSVVEEKPKRRTKDQVQIMIPEQGTGTLSVHEEDKKSPEEYEGMPQEGKDSTLKELKPKPTQQISEHLQEIVILPPVSDIFSVAVSPSDTEKHENTVIVDAAIMGLISQQSTIVTPGASPTQAVSHSPQLISSKDGVTEKLKIPVHASGQNDYVDSNIYSDISLTRTVHLIPDLKITRCSSAEEDVEGDHVTEKQDIVPLSDAPQILQEKFKDKQSFMTSDSSADAQTADEMEPISVVCEMPKPTVTARPAPLPVSVTTSADTEPVSMICVPHPVTVPSPAETQSLVKAGAPPLAVALPPLPTSSELNPLSAVCLEAQTISSSTSPSLPFHDSNISLHPTSVLALDPTPASASAEMEPISVISEVPKVTDNPAPHSTCTSAPGPASFLPPVLPPAEIEPLTVVCEVPYAKDTSAPQVKDTSASSPLALDLSAASTEISASKPHPYLEKAPPTLPPVMAQVTIFVPTTVPSPELKSSLELVTVSNASVPAAPVTASSSQPAPPPCPSPLNLSTYMHSVVVDIQRGVKDSMKATDVERSVAPPQTETISSTFTTKSYAMPPQKSSTKEHVVISVPSLDTDSLITHSSKYVKPVDSPVSSAVVGVSSLPAITLYSSSPPRIGSTPGALITSSVRTAPPSPVALLSYSSQERVDGPLKTQSLPPPYQPQPPFSLRDMPPVCTAPPPPIISPTGPLALSKPMTMAPETEPVRDLSTSYSMYRPQVPPPILSPIPDRLPVNIHQEEALSPHYKYTVSQPPITSSTLPTSPHSISALSLNLSTSPECQMNAASPKSPRTPRSGSSLNGAYVVITLPSQPNSPTESITTQVSTNKCEVFQTKMAHSTFDAPNAFTPFTQYTKSVEHQGMHGGHMAVSVSGQPASFPNLVTQVVTTEVQRTMVSLICERLPPSPTPRSPSIAISIPSEMATKVQLKPKENGTVPYSGDVVDLRTLKISIPMTEKGMDLSSLDSRRQSFSSDSSGRPTSAVHSAIVNLSAAASPVPTLSFVTDSITVTCSATVTPSSVMDRPLTHASVFSTPLQLTTSKTFEPVAQIIYRPLDSKPLSSFCIDTPINLSLGAITGIETSKSPIGDVPVSMTNGTMCIETGVVGAVDLTKTKPLQTVVTLEESTSEVFTTVIEDDPQPVDLTGGRRAVCCDMVYKLPFAGICTTPQPAPALPEDRFGYRDDHYQYNRSGPAGSKGFCGMKPSMSDTNLSEAGVFFYKSKNSYDYHNGPVEGAVDLSSGKMSTGEIMDYSSRSAERYARMTLPPYAAQRPAAGTHFSVNSVLKCSNGVVYSSVAVPIPSTYAITTQPVSIFSTAYKDFLGMHSRGDQCLSPSYSFLTTPTMGDGCVLIETGKETLPSAFPAVIPMVTGVPGAYIDAPLETVAAPTQPFSAPVLQGSDGSQEQQFQKERELLELEKMKQLRQAEELEWERQEMQMFREHEQIIVQQELEKLQTMKQQLLFQQEEERQAHLMMQQETYAQHQLQLEQIHQLQQQLQLHLQEQKMREVYGYDPSEGVPPLSGSEQIPQDIQYVGHDDTQFWPVKDETTATSVVTGLETPQNQAWFSLPTQGVGKYIPIMPGSDVALKESDGQVHLQLSNTIQLDGQKTTVDSGVQADSEDVADRAYAGRRRRARKSVDSSVQTDEEDQDEWDVPSRSRRRARSSRSAEGERGKQSSKLSSIAIQTVAEISVQTEPSGPVKRPSVRAHVDTKVELCSPEKSHRGGSLTSERRSPQRDKRRPGPLEIGYSAHLKADGSSLQVAPSTPKSPKVLFSPVSPLSPKTSLEYVSYEKSIGDSSPHDTFSSESSNAPNSTQPMDLNMSKLTADRQTGSSFHFSDSYSGKGTQKKVRRTLPNPPQEEEPMLSPCGYSTGSARRRLCRNITMARAKILQDIDRELSLVERESSKLRKKQAELDEEEKEIDAKLRYLEMGINRRKDALLKEREKRERDYLQGVAEERDYMSDSEVSNIREPTADSHILERPKTAPQSDLEQFIPPQGAKKSPYSVYQYASPTQTPPQTFYECAQASPYQTQSIYTDPTLSYPQASHQHSGSQVYQKSRHSTLSELETKITTNYEIIRNPNVLLGPSTDSTYDLTHLGGKYSSLRMGVDERGSIASSPMSSISADSLYTDVDHHAPKSYVLLNDISELTKGSSGLSSSFSIPDKDLAKADRLLRAAELRDFLGPLQASSRLHPCMKVQEDAMEEPYELKLLKQQIKQEFRRGASGLDPLTGLPHCYPSDSGYRHFPRADKYSIGRLTLEKQAAKQLPASVLYQKQAKHKKATLDPKLTKFSSIHESRDLGLDYSSYLTPSGTSVSGLTSRSRLLQDNFTFGLRKNITEQQKYLGSNLGVSIAQSLNLGQSLNLSPHSRSPIPDSAVYPSGSRSRPSSRPCSVYGIDLSIKRDLSSSSLRLKMESDGTSILRAKPSILPISQSRGRIPIIAQNSEEESPLSPVGQPMGMARASAGPLPPISADLRDQFGSSHSLPEVQQHMKEESRSRVESRARVYDRDLALLTEDMQSVVSDSEAYHLRQEEMDWFNGPREGRVMDGNTGLHKQIHQLGEVKPRYPYPYARVNVQRDPNDHSVSGAGLGIRVVGGKEIPGNSREIGAYVAEVFPGSSIEHAGKIVEAHMKLNGHMSCQSGMQVLEWDGIPLTGKTFEEVQGLVMRSSSEVEICVRLDLNMLSDSGHLQCLEILDQPKAGDRQRSPGIDPKQLAAELQKVSQQKSPSSVLPAMEKGQRAHPGATPSPARPGSPSVSKKRHSSKLAEPTKTQMHPITGDIQLQINYDRSLGNLIIHVLQARNLSPRDGGSYSDPFVKVYLLPGRGQVMVVQNASAENKRRSKSMNKSLNPEWNQTVIYKNIHLEQLKKKTLEVTVWDYDRMGSNDFLGEVLIDLSNTVQLDNTPRWLALKEQGDVIDHGRAPPGQSALGSKSSVIKSRSHGVFPDPSKDMQLPTIEKSHSSPGSSKSSSEGHLRSHGPSRSQSKSSVGQTLPEEPVPGTDPAIQHLRTQPVRPSQRTSGSTVKNTSVVSTFAATDLNLEEEDGADAIDSAIFHVPQIGKTIPNGTDGMRGLDHLGSAENIGKTQAMGEIKVALKKETKTEGEQLVVEILQCRNITYKFKSPDHLPDLYVKLYVVNVATQKKVIKKKTRVCRHDREPSFNETFRFILNPAGHSIQLFLVSNGGKFVKKTLVGEAYIWLDKVDLKKRSASWHKLLASSPQSHP</sequence>
<feature type="region of interest" description="Disordered" evidence="13">
    <location>
        <begin position="4845"/>
        <end position="4999"/>
    </location>
</feature>
<dbReference type="STRING" id="1676925.ENSPKIP00000036406"/>
<feature type="compositionally biased region" description="Polar residues" evidence="13">
    <location>
        <begin position="2002"/>
        <end position="2016"/>
    </location>
</feature>
<evidence type="ECO:0000256" key="4">
    <source>
        <dbReference type="ARBA" id="ARBA00022833"/>
    </source>
</evidence>
<feature type="region of interest" description="Disordered" evidence="13">
    <location>
        <begin position="5936"/>
        <end position="5989"/>
    </location>
</feature>
<feature type="compositionally biased region" description="Polar residues" evidence="13">
    <location>
        <begin position="95"/>
        <end position="106"/>
    </location>
</feature>
<evidence type="ECO:0000313" key="17">
    <source>
        <dbReference type="Proteomes" id="UP000261540"/>
    </source>
</evidence>
<feature type="compositionally biased region" description="Basic residues" evidence="13">
    <location>
        <begin position="3095"/>
        <end position="3104"/>
    </location>
</feature>
<keyword evidence="4" id="KW-0862">Zinc</keyword>
<feature type="compositionally biased region" description="Basic and acidic residues" evidence="13">
    <location>
        <begin position="3122"/>
        <end position="3138"/>
    </location>
</feature>
<dbReference type="GO" id="GO:0048788">
    <property type="term" value="C:cytoskeleton of presynaptic active zone"/>
    <property type="evidence" value="ECO:0007669"/>
    <property type="project" value="TreeGrafter"/>
</dbReference>
<feature type="compositionally biased region" description="Pro residues" evidence="13">
    <location>
        <begin position="2707"/>
        <end position="2718"/>
    </location>
</feature>
<reference evidence="16" key="2">
    <citation type="submission" date="2025-09" db="UniProtKB">
        <authorList>
            <consortium name="Ensembl"/>
        </authorList>
    </citation>
    <scope>IDENTIFICATION</scope>
</reference>
<evidence type="ECO:0000259" key="14">
    <source>
        <dbReference type="PROSITE" id="PS50004"/>
    </source>
</evidence>
<feature type="region of interest" description="Disordered" evidence="13">
    <location>
        <begin position="4005"/>
        <end position="4024"/>
    </location>
</feature>
<feature type="compositionally biased region" description="Polar residues" evidence="13">
    <location>
        <begin position="1431"/>
        <end position="1447"/>
    </location>
</feature>
<dbReference type="GO" id="GO:0030424">
    <property type="term" value="C:axon"/>
    <property type="evidence" value="ECO:0007669"/>
    <property type="project" value="TreeGrafter"/>
</dbReference>
<feature type="compositionally biased region" description="Polar residues" evidence="13">
    <location>
        <begin position="1920"/>
        <end position="1935"/>
    </location>
</feature>
<feature type="region of interest" description="Disordered" evidence="13">
    <location>
        <begin position="2255"/>
        <end position="2314"/>
    </location>
</feature>
<keyword evidence="3" id="KW-0863">Zinc-finger</keyword>
<evidence type="ECO:0000256" key="11">
    <source>
        <dbReference type="ARBA" id="ARBA00083569"/>
    </source>
</evidence>
<feature type="compositionally biased region" description="Polar residues" evidence="13">
    <location>
        <begin position="1490"/>
        <end position="1501"/>
    </location>
</feature>
<evidence type="ECO:0000256" key="2">
    <source>
        <dbReference type="ARBA" id="ARBA00022737"/>
    </source>
</evidence>
<feature type="compositionally biased region" description="Basic and acidic residues" evidence="13">
    <location>
        <begin position="3009"/>
        <end position="3019"/>
    </location>
</feature>
<feature type="compositionally biased region" description="Low complexity" evidence="13">
    <location>
        <begin position="459"/>
        <end position="468"/>
    </location>
</feature>
<feature type="compositionally biased region" description="Polar residues" evidence="13">
    <location>
        <begin position="5021"/>
        <end position="5038"/>
    </location>
</feature>
<feature type="region of interest" description="Disordered" evidence="13">
    <location>
        <begin position="283"/>
        <end position="546"/>
    </location>
</feature>
<feature type="compositionally biased region" description="Polar residues" evidence="13">
    <location>
        <begin position="579"/>
        <end position="595"/>
    </location>
</feature>
<dbReference type="Gene3D" id="3.30.40.10">
    <property type="entry name" value="Zinc/RING finger domain, C3HC4 (zinc finger)"/>
    <property type="match status" value="2"/>
</dbReference>